<proteinExistence type="inferred from homology"/>
<keyword evidence="9" id="KW-0378">Hydrolase</keyword>
<dbReference type="InterPro" id="IPR006070">
    <property type="entry name" value="Sua5-like_dom"/>
</dbReference>
<organism evidence="12">
    <name type="scientific">Desulfobacca acetoxidans</name>
    <dbReference type="NCBI Taxonomy" id="60893"/>
    <lineage>
        <taxon>Bacteria</taxon>
        <taxon>Pseudomonadati</taxon>
        <taxon>Thermodesulfobacteriota</taxon>
        <taxon>Desulfobaccia</taxon>
        <taxon>Desulfobaccales</taxon>
        <taxon>Desulfobaccaceae</taxon>
        <taxon>Desulfobacca</taxon>
    </lineage>
</organism>
<feature type="domain" description="YrdC-like" evidence="11">
    <location>
        <begin position="201"/>
        <end position="387"/>
    </location>
</feature>
<reference evidence="12" key="1">
    <citation type="journal article" date="2020" name="mSystems">
        <title>Genome- and Community-Level Interaction Insights into Carbon Utilization and Element Cycling Functions of Hydrothermarchaeota in Hydrothermal Sediment.</title>
        <authorList>
            <person name="Zhou Z."/>
            <person name="Liu Y."/>
            <person name="Xu W."/>
            <person name="Pan J."/>
            <person name="Luo Z.H."/>
            <person name="Li M."/>
        </authorList>
    </citation>
    <scope>NUCLEOTIDE SEQUENCE [LARGE SCALE GENOMIC DNA]</scope>
    <source>
        <strain evidence="12">SpSt-776</strain>
    </source>
</reference>
<dbReference type="UniPathway" id="UPA00335"/>
<evidence type="ECO:0000256" key="2">
    <source>
        <dbReference type="ARBA" id="ARBA00008097"/>
    </source>
</evidence>
<gene>
    <name evidence="12" type="primary">hypF</name>
    <name evidence="12" type="ORF">ENV62_02305</name>
</gene>
<evidence type="ECO:0000256" key="5">
    <source>
        <dbReference type="ARBA" id="ARBA00022771"/>
    </source>
</evidence>
<dbReference type="InterPro" id="IPR041440">
    <property type="entry name" value="HypF_C"/>
</dbReference>
<dbReference type="PANTHER" id="PTHR42959:SF1">
    <property type="entry name" value="CARBAMOYLTRANSFERASE HYPF"/>
    <property type="match status" value="1"/>
</dbReference>
<comment type="catalytic activity">
    <reaction evidence="9">
        <text>an acyl phosphate + H2O = a carboxylate + phosphate + H(+)</text>
        <dbReference type="Rhea" id="RHEA:14965"/>
        <dbReference type="ChEBI" id="CHEBI:15377"/>
        <dbReference type="ChEBI" id="CHEBI:15378"/>
        <dbReference type="ChEBI" id="CHEBI:29067"/>
        <dbReference type="ChEBI" id="CHEBI:43474"/>
        <dbReference type="ChEBI" id="CHEBI:59918"/>
        <dbReference type="EC" id="3.6.1.7"/>
    </reaction>
</comment>
<comment type="caution">
    <text evidence="12">The sequence shown here is derived from an EMBL/GenBank/DDBJ whole genome shotgun (WGS) entry which is preliminary data.</text>
</comment>
<dbReference type="PROSITE" id="PS51160">
    <property type="entry name" value="ACYLPHOSPHATASE_3"/>
    <property type="match status" value="1"/>
</dbReference>
<dbReference type="FunFam" id="3.30.420.40:FF:000124">
    <property type="entry name" value="Carbamoyltransferase HypF"/>
    <property type="match status" value="1"/>
</dbReference>
<evidence type="ECO:0000256" key="1">
    <source>
        <dbReference type="ARBA" id="ARBA00004711"/>
    </source>
</evidence>
<dbReference type="InterPro" id="IPR001792">
    <property type="entry name" value="Acylphosphatase-like_dom"/>
</dbReference>
<feature type="active site" evidence="9">
    <location>
        <position position="40"/>
    </location>
</feature>
<keyword evidence="3" id="KW-0436">Ligase</keyword>
<feature type="active site" evidence="9">
    <location>
        <position position="22"/>
    </location>
</feature>
<dbReference type="InterPro" id="IPR004421">
    <property type="entry name" value="Carbamoyltransferase_HypF"/>
</dbReference>
<dbReference type="SUPFAM" id="SSF55821">
    <property type="entry name" value="YrdC/RibB"/>
    <property type="match status" value="1"/>
</dbReference>
<dbReference type="Gene3D" id="3.30.420.40">
    <property type="match status" value="1"/>
</dbReference>
<dbReference type="Gene3D" id="3.90.870.50">
    <property type="match status" value="1"/>
</dbReference>
<dbReference type="GO" id="GO:0003998">
    <property type="term" value="F:acylphosphatase activity"/>
    <property type="evidence" value="ECO:0007669"/>
    <property type="project" value="UniProtKB-EC"/>
</dbReference>
<dbReference type="EMBL" id="DTHB01000016">
    <property type="protein sequence ID" value="HGB14058.1"/>
    <property type="molecule type" value="Genomic_DNA"/>
</dbReference>
<evidence type="ECO:0000256" key="4">
    <source>
        <dbReference type="ARBA" id="ARBA00022723"/>
    </source>
</evidence>
<protein>
    <recommendedName>
        <fullName evidence="8">Carbamoyltransferase</fullName>
        <ecNumber evidence="8">6.2.-.-</ecNumber>
    </recommendedName>
</protein>
<dbReference type="InterPro" id="IPR036046">
    <property type="entry name" value="Acylphosphatase-like_dom_sf"/>
</dbReference>
<evidence type="ECO:0000259" key="11">
    <source>
        <dbReference type="PROSITE" id="PS51163"/>
    </source>
</evidence>
<dbReference type="Pfam" id="PF17788">
    <property type="entry name" value="HypF_C"/>
    <property type="match status" value="1"/>
</dbReference>
<evidence type="ECO:0000256" key="7">
    <source>
        <dbReference type="ARBA" id="ARBA00048220"/>
    </source>
</evidence>
<dbReference type="Pfam" id="PF00708">
    <property type="entry name" value="Acylphosphatase"/>
    <property type="match status" value="1"/>
</dbReference>
<dbReference type="Pfam" id="PF01300">
    <property type="entry name" value="Sua5_yciO_yrdC"/>
    <property type="match status" value="1"/>
</dbReference>
<dbReference type="InterPro" id="IPR051060">
    <property type="entry name" value="Carbamoyltrans_HypF-like"/>
</dbReference>
<dbReference type="SUPFAM" id="SSF54975">
    <property type="entry name" value="Acylphosphatase/BLUF domain-like"/>
    <property type="match status" value="1"/>
</dbReference>
<dbReference type="GO" id="GO:0016743">
    <property type="term" value="F:carboxyl- or carbamoyltransferase activity"/>
    <property type="evidence" value="ECO:0007669"/>
    <property type="project" value="UniProtKB-UniRule"/>
</dbReference>
<dbReference type="EC" id="6.2.-.-" evidence="8"/>
<dbReference type="InterPro" id="IPR017945">
    <property type="entry name" value="DHBP_synth_RibB-like_a/b_dom"/>
</dbReference>
<keyword evidence="12" id="KW-0808">Transferase</keyword>
<dbReference type="Pfam" id="PF07503">
    <property type="entry name" value="zf-HYPF"/>
    <property type="match status" value="2"/>
</dbReference>
<dbReference type="GO" id="GO:0051604">
    <property type="term" value="P:protein maturation"/>
    <property type="evidence" value="ECO:0007669"/>
    <property type="project" value="TreeGrafter"/>
</dbReference>
<dbReference type="PROSITE" id="PS51163">
    <property type="entry name" value="YRDC"/>
    <property type="match status" value="1"/>
</dbReference>
<dbReference type="GO" id="GO:0008270">
    <property type="term" value="F:zinc ion binding"/>
    <property type="evidence" value="ECO:0007669"/>
    <property type="project" value="UniProtKB-KW"/>
</dbReference>
<dbReference type="NCBIfam" id="TIGR00143">
    <property type="entry name" value="hypF"/>
    <property type="match status" value="1"/>
</dbReference>
<evidence type="ECO:0000256" key="8">
    <source>
        <dbReference type="PIRNR" id="PIRNR006256"/>
    </source>
</evidence>
<dbReference type="AlphaFoldDB" id="A0A7C3SJY1"/>
<dbReference type="PROSITE" id="PS00150">
    <property type="entry name" value="ACYLPHOSPHATASE_1"/>
    <property type="match status" value="1"/>
</dbReference>
<dbReference type="Pfam" id="PF22521">
    <property type="entry name" value="HypF_C_2"/>
    <property type="match status" value="1"/>
</dbReference>
<evidence type="ECO:0000313" key="12">
    <source>
        <dbReference type="EMBL" id="HGB14058.1"/>
    </source>
</evidence>
<sequence>MLDDIVRKRVRVKGLVQGVGFRPFVYRLAQRYGLAGWVRNTSQGVEIEAEGGLSALESFLRALSSEAPPQARVEAVTVTEAQRQAETAFVILESGNLNHVEALVPPDAALCRACAAEILDPRERRYRYPFTNCTDCGPRFTIIRQLPYDRPQTTMRVFTLCRKCAREYRDPANRRFHAESTACPECGPRLWLEIEGRRIETEALKVSGHLLQTGKILAIKGLGGFHLACDARNEEAVQTLRRRKGRVAKPFAVMVRDLAEAARICHLDEHVRALLQSPQSPVVLARKRTDGGIARSVAPGNNYLGLLLPYTPLHLLLFEHAPPALVMTSGNYSEEPLLFTNEGARAGLANLADAFLLHNRDIQVPCDDSVMRPLPTGAVIPLRRARGYAPQAVPLPLESPEILGVGAEQKNTFCLAWGRTALLSQHLGDLDTVETFDYYRRAIEHFLNLYRKEPRLIAHDLHPGYLSTRFARSQADKRLVGVQHHHAHIAACLAENGRTGQCLGLSLDGTGYGTDGTVWGGEFLVADLADFVRAGHLATVRLPGGEGAIRQPAKMAVSYLYAAYGDRYAELAQDLGLEFSPLEWRVLGHQLATGLNAPLTSSAGRLFDAVAAALDICRERTYEGQPASELEMAANPEEAGHYPLSLIPRKHTLILDTIGLFRQVVEDHLAGTDKNIVAGRFHYSLVNGLAEVCGALRDRTGLNLVALSGGVFQNGLLLAGLRKRLEQLGFEVLTHSLVPPNDGGIALGQVAVAAARLPLL</sequence>
<evidence type="ECO:0000259" key="10">
    <source>
        <dbReference type="PROSITE" id="PS51160"/>
    </source>
</evidence>
<dbReference type="Gene3D" id="3.30.110.120">
    <property type="match status" value="1"/>
</dbReference>
<dbReference type="InterPro" id="IPR011125">
    <property type="entry name" value="Znf_HypF"/>
</dbReference>
<dbReference type="PIRSF" id="PIRSF006256">
    <property type="entry name" value="CMPcnvr_hdrg_mat"/>
    <property type="match status" value="1"/>
</dbReference>
<evidence type="ECO:0000256" key="6">
    <source>
        <dbReference type="ARBA" id="ARBA00022833"/>
    </source>
</evidence>
<evidence type="ECO:0000256" key="3">
    <source>
        <dbReference type="ARBA" id="ARBA00022598"/>
    </source>
</evidence>
<comment type="catalytic activity">
    <reaction evidence="7">
        <text>C-terminal L-cysteinyl-[HypE protein] + carbamoyl phosphate + ATP + H2O = C-terminal S-carboxamide-L-cysteinyl-[HypE protein] + AMP + phosphate + diphosphate + H(+)</text>
        <dbReference type="Rhea" id="RHEA:55636"/>
        <dbReference type="Rhea" id="RHEA-COMP:14247"/>
        <dbReference type="Rhea" id="RHEA-COMP:14392"/>
        <dbReference type="ChEBI" id="CHEBI:15377"/>
        <dbReference type="ChEBI" id="CHEBI:15378"/>
        <dbReference type="ChEBI" id="CHEBI:30616"/>
        <dbReference type="ChEBI" id="CHEBI:33019"/>
        <dbReference type="ChEBI" id="CHEBI:43474"/>
        <dbReference type="ChEBI" id="CHEBI:58228"/>
        <dbReference type="ChEBI" id="CHEBI:76913"/>
        <dbReference type="ChEBI" id="CHEBI:139126"/>
        <dbReference type="ChEBI" id="CHEBI:456215"/>
    </reaction>
</comment>
<dbReference type="PANTHER" id="PTHR42959">
    <property type="entry name" value="CARBAMOYLTRANSFERASE"/>
    <property type="match status" value="1"/>
</dbReference>
<dbReference type="GO" id="GO:0003725">
    <property type="term" value="F:double-stranded RNA binding"/>
    <property type="evidence" value="ECO:0007669"/>
    <property type="project" value="InterPro"/>
</dbReference>
<comment type="pathway">
    <text evidence="1">Protein modification; [NiFe] hydrogenase maturation.</text>
</comment>
<comment type="similarity">
    <text evidence="2 8">Belongs to the carbamoyltransferase HypF family.</text>
</comment>
<dbReference type="InterPro" id="IPR055128">
    <property type="entry name" value="HypF_C_2"/>
</dbReference>
<evidence type="ECO:0000256" key="9">
    <source>
        <dbReference type="PROSITE-ProRule" id="PRU00520"/>
    </source>
</evidence>
<accession>A0A7C3SJY1</accession>
<keyword evidence="5" id="KW-0863">Zinc-finger</keyword>
<keyword evidence="4" id="KW-0479">Metal-binding</keyword>
<keyword evidence="6" id="KW-0862">Zinc</keyword>
<dbReference type="GO" id="GO:0016874">
    <property type="term" value="F:ligase activity"/>
    <property type="evidence" value="ECO:0007669"/>
    <property type="project" value="UniProtKB-UniRule"/>
</dbReference>
<feature type="domain" description="Acylphosphatase-like" evidence="10">
    <location>
        <begin position="7"/>
        <end position="93"/>
    </location>
</feature>
<name>A0A7C3SJY1_9BACT</name>
<dbReference type="Gene3D" id="3.30.420.360">
    <property type="match status" value="1"/>
</dbReference>
<dbReference type="InterPro" id="IPR017968">
    <property type="entry name" value="Acylphosphatase_CS"/>
</dbReference>